<keyword evidence="4" id="KW-0238">DNA-binding</keyword>
<dbReference type="SUPFAM" id="SSF52172">
    <property type="entry name" value="CheY-like"/>
    <property type="match status" value="1"/>
</dbReference>
<dbReference type="InterPro" id="IPR007492">
    <property type="entry name" value="LytTR_DNA-bd_dom"/>
</dbReference>
<accession>A0A7Z8CZT6</accession>
<dbReference type="PROSITE" id="PS50110">
    <property type="entry name" value="RESPONSE_REGULATORY"/>
    <property type="match status" value="1"/>
</dbReference>
<dbReference type="PANTHER" id="PTHR37299">
    <property type="entry name" value="TRANSCRIPTIONAL REGULATOR-RELATED"/>
    <property type="match status" value="1"/>
</dbReference>
<evidence type="ECO:0000313" key="5">
    <source>
        <dbReference type="Proteomes" id="UP000297938"/>
    </source>
</evidence>
<dbReference type="InterPro" id="IPR011006">
    <property type="entry name" value="CheY-like_superfamily"/>
</dbReference>
<evidence type="ECO:0000313" key="4">
    <source>
        <dbReference type="EMBL" id="TFJ25746.1"/>
    </source>
</evidence>
<sequence length="242" mass="28389">MNIAICEDEEIYQQMLLEKLKKYQEKFHGKLKIEWFKSGEELLEIYRYSSHRFDVLFLDIKLEGLSGMEVAKKIRKIDQQVELVFLTSLMEYAIEGYQVNALRYLLKPIQQAQLNDLLNLIITKRKEEVLTISTKFGQKKIVLKEIAYIESKQRKLYFHCNQEVDKMYGKIGEFAITLANNNFVRPHQSYLVQLEFVKELKKDHLILEDGSLIPVSKGYAKTFKAAFFDYLSQGGGNYEGLY</sequence>
<organism evidence="4 5">
    <name type="scientific">Carnobacterium divergens</name>
    <name type="common">Lactobacillus divergens</name>
    <dbReference type="NCBI Taxonomy" id="2748"/>
    <lineage>
        <taxon>Bacteria</taxon>
        <taxon>Bacillati</taxon>
        <taxon>Bacillota</taxon>
        <taxon>Bacilli</taxon>
        <taxon>Lactobacillales</taxon>
        <taxon>Carnobacteriaceae</taxon>
        <taxon>Carnobacterium</taxon>
    </lineage>
</organism>
<comment type="caution">
    <text evidence="4">The sequence shown here is derived from an EMBL/GenBank/DDBJ whole genome shotgun (WGS) entry which is preliminary data.</text>
</comment>
<feature type="modified residue" description="4-aspartylphosphate" evidence="1">
    <location>
        <position position="59"/>
    </location>
</feature>
<dbReference type="GO" id="GO:0003677">
    <property type="term" value="F:DNA binding"/>
    <property type="evidence" value="ECO:0007669"/>
    <property type="project" value="UniProtKB-KW"/>
</dbReference>
<evidence type="ECO:0000256" key="1">
    <source>
        <dbReference type="PROSITE-ProRule" id="PRU00169"/>
    </source>
</evidence>
<dbReference type="GO" id="GO:0000156">
    <property type="term" value="F:phosphorelay response regulator activity"/>
    <property type="evidence" value="ECO:0007669"/>
    <property type="project" value="InterPro"/>
</dbReference>
<dbReference type="RefSeq" id="WP_135021445.1">
    <property type="nucleotide sequence ID" value="NZ_CBCPJW010000001.1"/>
</dbReference>
<dbReference type="Proteomes" id="UP000297938">
    <property type="component" value="Unassembled WGS sequence"/>
</dbReference>
<proteinExistence type="predicted"/>
<reference evidence="4 5" key="1">
    <citation type="journal article" date="2018" name="Int. J. Food Microbiol.">
        <title>Growth of Carnobacterium spp. isolated from chilled vacuum-packaged meat under relevant acidic conditions.</title>
        <authorList>
            <person name="Zhang P."/>
            <person name="Badoni M."/>
            <person name="Ganzle M."/>
            <person name="Yang X."/>
        </authorList>
    </citation>
    <scope>NUCLEOTIDE SEQUENCE [LARGE SCALE GENOMIC DNA]</scope>
    <source>
        <strain evidence="4 5">B2</strain>
    </source>
</reference>
<protein>
    <submittedName>
        <fullName evidence="4">DNA-binding response regulator</fullName>
    </submittedName>
</protein>
<dbReference type="SMART" id="SM00850">
    <property type="entry name" value="LytTR"/>
    <property type="match status" value="1"/>
</dbReference>
<gene>
    <name evidence="4" type="ORF">CKN69_08390</name>
</gene>
<dbReference type="Pfam" id="PF00072">
    <property type="entry name" value="Response_reg"/>
    <property type="match status" value="1"/>
</dbReference>
<dbReference type="SMART" id="SM00448">
    <property type="entry name" value="REC"/>
    <property type="match status" value="1"/>
</dbReference>
<feature type="domain" description="HTH LytTR-type" evidence="3">
    <location>
        <begin position="130"/>
        <end position="229"/>
    </location>
</feature>
<dbReference type="AlphaFoldDB" id="A0A7Z8CZT6"/>
<name>A0A7Z8CZT6_CARDV</name>
<evidence type="ECO:0000259" key="2">
    <source>
        <dbReference type="PROSITE" id="PS50110"/>
    </source>
</evidence>
<evidence type="ECO:0000259" key="3">
    <source>
        <dbReference type="PROSITE" id="PS50930"/>
    </source>
</evidence>
<dbReference type="InterPro" id="IPR001789">
    <property type="entry name" value="Sig_transdc_resp-reg_receiver"/>
</dbReference>
<feature type="domain" description="Response regulatory" evidence="2">
    <location>
        <begin position="2"/>
        <end position="122"/>
    </location>
</feature>
<dbReference type="PROSITE" id="PS50930">
    <property type="entry name" value="HTH_LYTTR"/>
    <property type="match status" value="1"/>
</dbReference>
<keyword evidence="1" id="KW-0597">Phosphoprotein</keyword>
<dbReference type="Gene3D" id="3.40.50.2300">
    <property type="match status" value="1"/>
</dbReference>
<dbReference type="PANTHER" id="PTHR37299:SF1">
    <property type="entry name" value="STAGE 0 SPORULATION PROTEIN A HOMOLOG"/>
    <property type="match status" value="1"/>
</dbReference>
<dbReference type="Pfam" id="PF04397">
    <property type="entry name" value="LytTR"/>
    <property type="match status" value="1"/>
</dbReference>
<dbReference type="InterPro" id="IPR046947">
    <property type="entry name" value="LytR-like"/>
</dbReference>
<dbReference type="Gene3D" id="2.40.50.1020">
    <property type="entry name" value="LytTr DNA-binding domain"/>
    <property type="match status" value="1"/>
</dbReference>
<dbReference type="EMBL" id="NRPP01000014">
    <property type="protein sequence ID" value="TFJ25746.1"/>
    <property type="molecule type" value="Genomic_DNA"/>
</dbReference>